<name>A0A8S1KHX4_9CILI</name>
<dbReference type="InterPro" id="IPR025714">
    <property type="entry name" value="Methyltranfer_dom"/>
</dbReference>
<accession>A0A8S1KHX4</accession>
<dbReference type="AlphaFoldDB" id="A0A8S1KHX4"/>
<evidence type="ECO:0000259" key="1">
    <source>
        <dbReference type="Pfam" id="PF13847"/>
    </source>
</evidence>
<dbReference type="PANTHER" id="PTHR43591:SF109">
    <property type="entry name" value="METHYLTRANSFERASE TYPE 11 DOMAIN-CONTAINING PROTEIN"/>
    <property type="match status" value="1"/>
</dbReference>
<dbReference type="GO" id="GO:0008757">
    <property type="term" value="F:S-adenosylmethionine-dependent methyltransferase activity"/>
    <property type="evidence" value="ECO:0007669"/>
    <property type="project" value="InterPro"/>
</dbReference>
<evidence type="ECO:0000313" key="3">
    <source>
        <dbReference type="Proteomes" id="UP000692954"/>
    </source>
</evidence>
<dbReference type="CDD" id="cd02440">
    <property type="entry name" value="AdoMet_MTases"/>
    <property type="match status" value="1"/>
</dbReference>
<protein>
    <recommendedName>
        <fullName evidence="1">Methyltransferase domain-containing protein</fullName>
    </recommendedName>
</protein>
<evidence type="ECO:0000313" key="2">
    <source>
        <dbReference type="EMBL" id="CAD8050454.1"/>
    </source>
</evidence>
<organism evidence="2 3">
    <name type="scientific">Paramecium sonneborni</name>
    <dbReference type="NCBI Taxonomy" id="65129"/>
    <lineage>
        <taxon>Eukaryota</taxon>
        <taxon>Sar</taxon>
        <taxon>Alveolata</taxon>
        <taxon>Ciliophora</taxon>
        <taxon>Intramacronucleata</taxon>
        <taxon>Oligohymenophorea</taxon>
        <taxon>Peniculida</taxon>
        <taxon>Parameciidae</taxon>
        <taxon>Paramecium</taxon>
    </lineage>
</organism>
<comment type="caution">
    <text evidence="2">The sequence shown here is derived from an EMBL/GenBank/DDBJ whole genome shotgun (WGS) entry which is preliminary data.</text>
</comment>
<feature type="domain" description="Methyltransferase" evidence="1">
    <location>
        <begin position="38"/>
        <end position="172"/>
    </location>
</feature>
<dbReference type="Pfam" id="PF13847">
    <property type="entry name" value="Methyltransf_31"/>
    <property type="match status" value="1"/>
</dbReference>
<dbReference type="OrthoDB" id="284858at2759"/>
<dbReference type="FunFam" id="3.40.50.150:FF:000746">
    <property type="entry name" value="Uncharacterized protein"/>
    <property type="match status" value="1"/>
</dbReference>
<dbReference type="EMBL" id="CAJJDN010000005">
    <property type="protein sequence ID" value="CAD8050454.1"/>
    <property type="molecule type" value="Genomic_DNA"/>
</dbReference>
<gene>
    <name evidence="2" type="ORF">PSON_ATCC_30995.1.T0050024</name>
</gene>
<dbReference type="PANTHER" id="PTHR43591">
    <property type="entry name" value="METHYLTRANSFERASE"/>
    <property type="match status" value="1"/>
</dbReference>
<proteinExistence type="predicted"/>
<sequence length="295" mass="33763">MNTDQIQKLWDSFSHKYTAMQKNPSVFCFTLLNMLRIEDSYSIIDAGCGGGHLHQYIVEKKNPQATFVAFDFSNQMVKITAARMHKYLTQKQKGSIDSLTQEEIDNVNLNSEIFNQINYSIQQANIQELNQFQDNTFDTYISNLVYHLIPNPQQAMAEAYRILKPGGKFGITVWGSKNNSKALTIYQEALIRSGILEKPQGPSKFLESTQPIIEMAQLQGFTNIYCWTQSNPFDNFSLDDIGKFSNPEVLELLKNSPQEKVQQFENIVCEILNQEKQKHQPLFLECILLVATKAN</sequence>
<keyword evidence="3" id="KW-1185">Reference proteome</keyword>
<reference evidence="2" key="1">
    <citation type="submission" date="2021-01" db="EMBL/GenBank/DDBJ databases">
        <authorList>
            <consortium name="Genoscope - CEA"/>
            <person name="William W."/>
        </authorList>
    </citation>
    <scope>NUCLEOTIDE SEQUENCE</scope>
</reference>
<dbReference type="Proteomes" id="UP000692954">
    <property type="component" value="Unassembled WGS sequence"/>
</dbReference>